<name>A0ABN7PNC1_TIMPD</name>
<organism evidence="1 2">
    <name type="scientific">Timema podura</name>
    <name type="common">Walking stick</name>
    <dbReference type="NCBI Taxonomy" id="61482"/>
    <lineage>
        <taxon>Eukaryota</taxon>
        <taxon>Metazoa</taxon>
        <taxon>Ecdysozoa</taxon>
        <taxon>Arthropoda</taxon>
        <taxon>Hexapoda</taxon>
        <taxon>Insecta</taxon>
        <taxon>Pterygota</taxon>
        <taxon>Neoptera</taxon>
        <taxon>Polyneoptera</taxon>
        <taxon>Phasmatodea</taxon>
        <taxon>Timematodea</taxon>
        <taxon>Timematoidea</taxon>
        <taxon>Timematidae</taxon>
        <taxon>Timema</taxon>
    </lineage>
</organism>
<dbReference type="Proteomes" id="UP001153148">
    <property type="component" value="Unassembled WGS sequence"/>
</dbReference>
<feature type="non-terminal residue" evidence="1">
    <location>
        <position position="43"/>
    </location>
</feature>
<evidence type="ECO:0000313" key="1">
    <source>
        <dbReference type="EMBL" id="CAG2068632.1"/>
    </source>
</evidence>
<proteinExistence type="predicted"/>
<accession>A0ABN7PNC1</accession>
<protein>
    <submittedName>
        <fullName evidence="1">Uncharacterized protein</fullName>
    </submittedName>
</protein>
<reference evidence="1" key="1">
    <citation type="submission" date="2021-03" db="EMBL/GenBank/DDBJ databases">
        <authorList>
            <person name="Tran Van P."/>
        </authorList>
    </citation>
    <scope>NUCLEOTIDE SEQUENCE</scope>
</reference>
<dbReference type="EMBL" id="CAJPIN010096839">
    <property type="protein sequence ID" value="CAG2068632.1"/>
    <property type="molecule type" value="Genomic_DNA"/>
</dbReference>
<comment type="caution">
    <text evidence="1">The sequence shown here is derived from an EMBL/GenBank/DDBJ whole genome shotgun (WGS) entry which is preliminary data.</text>
</comment>
<sequence length="43" mass="4763">MPADAGAFMGIHAQRSASYFMQAGNDISKSRVVDSFFLFENFT</sequence>
<evidence type="ECO:0000313" key="2">
    <source>
        <dbReference type="Proteomes" id="UP001153148"/>
    </source>
</evidence>
<gene>
    <name evidence="1" type="ORF">TPAB3V08_LOCUS15575</name>
</gene>
<keyword evidence="2" id="KW-1185">Reference proteome</keyword>